<organism evidence="1 2">
    <name type="scientific">Pandoraea communis</name>
    <dbReference type="NCBI Taxonomy" id="2508297"/>
    <lineage>
        <taxon>Bacteria</taxon>
        <taxon>Pseudomonadati</taxon>
        <taxon>Pseudomonadota</taxon>
        <taxon>Betaproteobacteria</taxon>
        <taxon>Burkholderiales</taxon>
        <taxon>Burkholderiaceae</taxon>
        <taxon>Pandoraea</taxon>
    </lineage>
</organism>
<protein>
    <recommendedName>
        <fullName evidence="3">Peptidase C39 domain-containing protein</fullName>
    </recommendedName>
</protein>
<sequence>MSFVVQRFHPRIRPDLNLSASGSKLPIHSQQSSWDSTCALHCAAMVLQILGLVVDPSGIPESKRKVDAMLWKRVQLHFLEGMAFCKLAEFVADIDGIRTKVLEYCSHRKAVEFIESEMASKHLVICSFREVGTALSHAVLAIGIEGTLNGRRLDAHALLLLDPAEAPPQAMATCNARIDITCKRSGKLSRYARYTAASTTFSVVLNGAVSIRLDCSMRPP</sequence>
<dbReference type="EMBL" id="CABPSE010000021">
    <property type="protein sequence ID" value="VVE48702.1"/>
    <property type="molecule type" value="Genomic_DNA"/>
</dbReference>
<accession>A0A5E4YJL7</accession>
<evidence type="ECO:0000313" key="2">
    <source>
        <dbReference type="Proteomes" id="UP000383971"/>
    </source>
</evidence>
<reference evidence="1 2" key="1">
    <citation type="submission" date="2019-08" db="EMBL/GenBank/DDBJ databases">
        <authorList>
            <person name="Peeters C."/>
        </authorList>
    </citation>
    <scope>NUCLEOTIDE SEQUENCE [LARGE SCALE GENOMIC DNA]</scope>
    <source>
        <strain evidence="1 2">LMG 31111</strain>
    </source>
</reference>
<dbReference type="AlphaFoldDB" id="A0A5E4YJL7"/>
<name>A0A5E4YJL7_9BURK</name>
<keyword evidence="2" id="KW-1185">Reference proteome</keyword>
<evidence type="ECO:0000313" key="1">
    <source>
        <dbReference type="EMBL" id="VVE48702.1"/>
    </source>
</evidence>
<proteinExistence type="predicted"/>
<dbReference type="RefSeq" id="WP_150586884.1">
    <property type="nucleotide sequence ID" value="NZ_CABPSE010000021.1"/>
</dbReference>
<dbReference type="Proteomes" id="UP000383971">
    <property type="component" value="Unassembled WGS sequence"/>
</dbReference>
<evidence type="ECO:0008006" key="3">
    <source>
        <dbReference type="Google" id="ProtNLM"/>
    </source>
</evidence>
<gene>
    <name evidence="1" type="ORF">PCO31111_04587</name>
</gene>